<dbReference type="Gene3D" id="3.40.50.720">
    <property type="entry name" value="NAD(P)-binding Rossmann-like Domain"/>
    <property type="match status" value="1"/>
</dbReference>
<evidence type="ECO:0000256" key="2">
    <source>
        <dbReference type="ARBA" id="ARBA00022857"/>
    </source>
</evidence>
<keyword evidence="4" id="KW-1185">Reference proteome</keyword>
<organism evidence="3 4">
    <name type="scientific">Botryotinia calthae</name>
    <dbReference type="NCBI Taxonomy" id="38488"/>
    <lineage>
        <taxon>Eukaryota</taxon>
        <taxon>Fungi</taxon>
        <taxon>Dikarya</taxon>
        <taxon>Ascomycota</taxon>
        <taxon>Pezizomycotina</taxon>
        <taxon>Leotiomycetes</taxon>
        <taxon>Helotiales</taxon>
        <taxon>Sclerotiniaceae</taxon>
        <taxon>Botryotinia</taxon>
    </lineage>
</organism>
<gene>
    <name evidence="3" type="ORF">BOTCAL_0558g00040</name>
</gene>
<dbReference type="GO" id="GO:0005737">
    <property type="term" value="C:cytoplasm"/>
    <property type="evidence" value="ECO:0007669"/>
    <property type="project" value="TreeGrafter"/>
</dbReference>
<accession>A0A4Y8CLN4</accession>
<dbReference type="GO" id="GO:0016491">
    <property type="term" value="F:oxidoreductase activity"/>
    <property type="evidence" value="ECO:0007669"/>
    <property type="project" value="TreeGrafter"/>
</dbReference>
<comment type="caution">
    <text evidence="3">The sequence shown here is derived from an EMBL/GenBank/DDBJ whole genome shotgun (WGS) entry which is preliminary data.</text>
</comment>
<dbReference type="PANTHER" id="PTHR43544">
    <property type="entry name" value="SHORT-CHAIN DEHYDROGENASE/REDUCTASE"/>
    <property type="match status" value="1"/>
</dbReference>
<reference evidence="3 4" key="1">
    <citation type="submission" date="2017-11" db="EMBL/GenBank/DDBJ databases">
        <title>Comparative genomics of Botrytis spp.</title>
        <authorList>
            <person name="Valero-Jimenez C.A."/>
            <person name="Tapia P."/>
            <person name="Veloso J."/>
            <person name="Silva-Moreno E."/>
            <person name="Staats M."/>
            <person name="Valdes J.H."/>
            <person name="Van Kan J.A.L."/>
        </authorList>
    </citation>
    <scope>NUCLEOTIDE SEQUENCE [LARGE SCALE GENOMIC DNA]</scope>
    <source>
        <strain evidence="3 4">MUCL2830</strain>
    </source>
</reference>
<keyword evidence="2" id="KW-0521">NADP</keyword>
<dbReference type="InterPro" id="IPR020904">
    <property type="entry name" value="Sc_DH/Rdtase_CS"/>
</dbReference>
<dbReference type="OrthoDB" id="9876299at2759"/>
<comment type="similarity">
    <text evidence="1">Belongs to the short-chain dehydrogenases/reductases (SDR) family.</text>
</comment>
<dbReference type="PANTHER" id="PTHR43544:SF26">
    <property type="entry name" value="SHORT CHAIN DEHYDROGENASE_REDUCTASE FAMILY OXIDOREDUCTASE (JCVI)"/>
    <property type="match status" value="1"/>
</dbReference>
<dbReference type="InterPro" id="IPR002347">
    <property type="entry name" value="SDR_fam"/>
</dbReference>
<evidence type="ECO:0000313" key="4">
    <source>
        <dbReference type="Proteomes" id="UP000297299"/>
    </source>
</evidence>
<dbReference type="AlphaFoldDB" id="A0A4Y8CLN4"/>
<dbReference type="SUPFAM" id="SSF51735">
    <property type="entry name" value="NAD(P)-binding Rossmann-fold domains"/>
    <property type="match status" value="1"/>
</dbReference>
<dbReference type="CDD" id="cd05325">
    <property type="entry name" value="carb_red_sniffer_like_SDR_c"/>
    <property type="match status" value="1"/>
</dbReference>
<evidence type="ECO:0000256" key="1">
    <source>
        <dbReference type="ARBA" id="ARBA00006484"/>
    </source>
</evidence>
<evidence type="ECO:0000313" key="3">
    <source>
        <dbReference type="EMBL" id="TEY36326.1"/>
    </source>
</evidence>
<dbReference type="PROSITE" id="PS00061">
    <property type="entry name" value="ADH_SHORT"/>
    <property type="match status" value="1"/>
</dbReference>
<dbReference type="Proteomes" id="UP000297299">
    <property type="component" value="Unassembled WGS sequence"/>
</dbReference>
<dbReference type="Pfam" id="PF00106">
    <property type="entry name" value="adh_short"/>
    <property type="match status" value="1"/>
</dbReference>
<dbReference type="InterPro" id="IPR036291">
    <property type="entry name" value="NAD(P)-bd_dom_sf"/>
</dbReference>
<dbReference type="PRINTS" id="PR00081">
    <property type="entry name" value="GDHRDH"/>
</dbReference>
<dbReference type="InterPro" id="IPR051468">
    <property type="entry name" value="Fungal_SecMetab_SDRs"/>
</dbReference>
<protein>
    <submittedName>
        <fullName evidence="3">Uncharacterized protein</fullName>
    </submittedName>
</protein>
<name>A0A4Y8CLN4_9HELO</name>
<sequence length="272" mass="29797">MQDSMVYFITGGNKGIGLQLTRTLLQRENTVVIATKRSASTDSSELERLPKAQGSRLIIITLGSNIGDEKEKENTVDDLVERLKSQRVERIDILILNAGAATSFQSVAETSIEELQAHFQINTLWPIRIYQSLRPLLLKYPSVSNVSDGSISFKEGEEKRIAKKIIYISSYLGSIGGMEDATPSLAYGISKGAGNYFVRKVHFEGSGFVCLAVHPGWVKTDNGQAFADSVGVEEPPMSLEESVSGVMRQIDTASRETTSGSFVSWKGDVVPW</sequence>
<dbReference type="EMBL" id="PHWZ01000556">
    <property type="protein sequence ID" value="TEY36326.1"/>
    <property type="molecule type" value="Genomic_DNA"/>
</dbReference>
<proteinExistence type="inferred from homology"/>